<evidence type="ECO:0000256" key="2">
    <source>
        <dbReference type="ARBA" id="ARBA00006739"/>
    </source>
</evidence>
<dbReference type="Proteomes" id="UP000266895">
    <property type="component" value="Chromosome"/>
</dbReference>
<dbReference type="PANTHER" id="PTHR43179:SF12">
    <property type="entry name" value="GALACTOFURANOSYLTRANSFERASE GLFT2"/>
    <property type="match status" value="1"/>
</dbReference>
<evidence type="ECO:0000259" key="5">
    <source>
        <dbReference type="Pfam" id="PF00535"/>
    </source>
</evidence>
<evidence type="ECO:0000256" key="3">
    <source>
        <dbReference type="ARBA" id="ARBA00022676"/>
    </source>
</evidence>
<dbReference type="GO" id="GO:0016757">
    <property type="term" value="F:glycosyltransferase activity"/>
    <property type="evidence" value="ECO:0007669"/>
    <property type="project" value="UniProtKB-KW"/>
</dbReference>
<name>A0A448HJM2_9ACTO</name>
<keyword evidence="3" id="KW-0328">Glycosyltransferase</keyword>
<dbReference type="PANTHER" id="PTHR43179">
    <property type="entry name" value="RHAMNOSYLTRANSFERASE WBBL"/>
    <property type="match status" value="1"/>
</dbReference>
<sequence>MIDSRTRVAAVVAAYRPPSTLVEHVRAVVPQVAGVVVVDDGSPSQQAEAVLDALAGAGAHVLRRETNAGIAASLNAGIASARRLFDPELVVTLDQDSTVCPDYVEAGLRTYDRARHAGLDVGLVAAESHGEAEALTDGRERGFALAFDPLQSGTFLPVRTIDRLGPLDEGLVIDGVDSEYTARVRAAGMRAVIAPGCRLDHALGEREPAQILGRRIGSLTYSHHSPARVYYITRNQVIIARRYLRSSPGWVLRRSWKEVQGHGMRLVLGRDRPLTLRAMAAGTRDAVLGRSGAIPDRDLARLVPRR</sequence>
<dbReference type="AlphaFoldDB" id="A0A448HJM2"/>
<dbReference type="InterPro" id="IPR001173">
    <property type="entry name" value="Glyco_trans_2-like"/>
</dbReference>
<keyword evidence="6" id="KW-0378">Hydrolase</keyword>
<dbReference type="InterPro" id="IPR029044">
    <property type="entry name" value="Nucleotide-diphossugar_trans"/>
</dbReference>
<evidence type="ECO:0000313" key="7">
    <source>
        <dbReference type="Proteomes" id="UP000266895"/>
    </source>
</evidence>
<dbReference type="RefSeq" id="WP_161512708.1">
    <property type="nucleotide sequence ID" value="NZ_LR134350.1"/>
</dbReference>
<dbReference type="GO" id="GO:0016787">
    <property type="term" value="F:hydrolase activity"/>
    <property type="evidence" value="ECO:0007669"/>
    <property type="project" value="UniProtKB-KW"/>
</dbReference>
<keyword evidence="4" id="KW-0808">Transferase</keyword>
<dbReference type="KEGG" id="ahw:NCTC11636_02377"/>
<evidence type="ECO:0000256" key="1">
    <source>
        <dbReference type="ARBA" id="ARBA00004776"/>
    </source>
</evidence>
<organism evidence="6 7">
    <name type="scientific">Actinomyces howellii</name>
    <dbReference type="NCBI Taxonomy" id="52771"/>
    <lineage>
        <taxon>Bacteria</taxon>
        <taxon>Bacillati</taxon>
        <taxon>Actinomycetota</taxon>
        <taxon>Actinomycetes</taxon>
        <taxon>Actinomycetales</taxon>
        <taxon>Actinomycetaceae</taxon>
        <taxon>Actinomyces</taxon>
    </lineage>
</organism>
<feature type="domain" description="Glycosyltransferase 2-like" evidence="5">
    <location>
        <begin position="11"/>
        <end position="129"/>
    </location>
</feature>
<dbReference type="SUPFAM" id="SSF53448">
    <property type="entry name" value="Nucleotide-diphospho-sugar transferases"/>
    <property type="match status" value="1"/>
</dbReference>
<dbReference type="Pfam" id="PF00535">
    <property type="entry name" value="Glycos_transf_2"/>
    <property type="match status" value="1"/>
</dbReference>
<keyword evidence="7" id="KW-1185">Reference proteome</keyword>
<proteinExistence type="inferred from homology"/>
<protein>
    <submittedName>
        <fullName evidence="6">Predicted glycosyl hydrolase</fullName>
    </submittedName>
</protein>
<comment type="similarity">
    <text evidence="2">Belongs to the glycosyltransferase 2 family.</text>
</comment>
<dbReference type="Gene3D" id="3.90.550.10">
    <property type="entry name" value="Spore Coat Polysaccharide Biosynthesis Protein SpsA, Chain A"/>
    <property type="match status" value="1"/>
</dbReference>
<reference evidence="6 7" key="1">
    <citation type="submission" date="2018-12" db="EMBL/GenBank/DDBJ databases">
        <authorList>
            <consortium name="Pathogen Informatics"/>
        </authorList>
    </citation>
    <scope>NUCLEOTIDE SEQUENCE [LARGE SCALE GENOMIC DNA]</scope>
    <source>
        <strain evidence="6 7">NCTC11636</strain>
    </source>
</reference>
<evidence type="ECO:0000256" key="4">
    <source>
        <dbReference type="ARBA" id="ARBA00022679"/>
    </source>
</evidence>
<gene>
    <name evidence="6" type="ORF">NCTC11636_02377</name>
</gene>
<dbReference type="EMBL" id="LR134350">
    <property type="protein sequence ID" value="VEG29905.1"/>
    <property type="molecule type" value="Genomic_DNA"/>
</dbReference>
<comment type="pathway">
    <text evidence="1">Cell wall biogenesis; cell wall polysaccharide biosynthesis.</text>
</comment>
<accession>A0A448HJM2</accession>
<evidence type="ECO:0000313" key="6">
    <source>
        <dbReference type="EMBL" id="VEG29905.1"/>
    </source>
</evidence>